<gene>
    <name evidence="2" type="ORF">FO470_12220</name>
</gene>
<keyword evidence="1" id="KW-0472">Membrane</keyword>
<feature type="transmembrane region" description="Helical" evidence="1">
    <location>
        <begin position="22"/>
        <end position="43"/>
    </location>
</feature>
<feature type="transmembrane region" description="Helical" evidence="1">
    <location>
        <begin position="172"/>
        <end position="194"/>
    </location>
</feature>
<name>A0ABY3DR55_9HYPH</name>
<dbReference type="EMBL" id="VMBP01000003">
    <property type="protein sequence ID" value="TSJ62308.1"/>
    <property type="molecule type" value="Genomic_DNA"/>
</dbReference>
<dbReference type="Proteomes" id="UP000315321">
    <property type="component" value="Unassembled WGS sequence"/>
</dbReference>
<keyword evidence="1" id="KW-0812">Transmembrane</keyword>
<keyword evidence="1" id="KW-1133">Transmembrane helix</keyword>
<evidence type="ECO:0000313" key="2">
    <source>
        <dbReference type="EMBL" id="TSJ62308.1"/>
    </source>
</evidence>
<evidence type="ECO:0000313" key="3">
    <source>
        <dbReference type="Proteomes" id="UP000315321"/>
    </source>
</evidence>
<comment type="caution">
    <text evidence="2">The sequence shown here is derived from an EMBL/GenBank/DDBJ whole genome shotgun (WGS) entry which is preliminary data.</text>
</comment>
<accession>A0ABY3DR55</accession>
<evidence type="ECO:0000256" key="1">
    <source>
        <dbReference type="SAM" id="Phobius"/>
    </source>
</evidence>
<keyword evidence="3" id="KW-1185">Reference proteome</keyword>
<sequence>MTDVSDANDAGSNKQHIGWKHFLIFVIAPALVAGFFSLAPKLYDEITRPKSILQYSVISGPGLPKGNEFQRIFAVVIANEGKTGLTDVTVRMRDPSGKIESLAVGENILAPQVATGPDGGLVRIPRMLPSERLTISAMTATPNVERGLDVSVRSSEVLGSLMPTATTDERPWLSLLGAAMSALSVAIMSTAIAVRMRSKRMSFVLGRRRSDRSELVSLIAGLSGVVVLDKETALADHELRYVGLADALLIAGLKGDQDIKKRCVAALKAILLIDGIAEGSLIVVRENLAQLGEHLSEEEFAEVRKQASRLSRAELRAKIIKLLSAPREANVQ</sequence>
<evidence type="ECO:0008006" key="4">
    <source>
        <dbReference type="Google" id="ProtNLM"/>
    </source>
</evidence>
<organism evidence="2 3">
    <name type="scientific">Ancylobacter moscoviensis</name>
    <dbReference type="NCBI Taxonomy" id="2597768"/>
    <lineage>
        <taxon>Bacteria</taxon>
        <taxon>Pseudomonadati</taxon>
        <taxon>Pseudomonadota</taxon>
        <taxon>Alphaproteobacteria</taxon>
        <taxon>Hyphomicrobiales</taxon>
        <taxon>Xanthobacteraceae</taxon>
        <taxon>Ancylobacter</taxon>
    </lineage>
</organism>
<dbReference type="RefSeq" id="WP_144343222.1">
    <property type="nucleotide sequence ID" value="NZ_VMBP01000003.1"/>
</dbReference>
<reference evidence="2 3" key="1">
    <citation type="submission" date="2019-07" db="EMBL/GenBank/DDBJ databases">
        <authorList>
            <person name="Grouzdev D.S."/>
        </authorList>
    </citation>
    <scope>NUCLEOTIDE SEQUENCE [LARGE SCALE GENOMIC DNA]</scope>
    <source>
        <strain evidence="2 3">3C</strain>
    </source>
</reference>
<protein>
    <recommendedName>
        <fullName evidence="4">Capsular polysaccharide biosynthesis protein</fullName>
    </recommendedName>
</protein>
<proteinExistence type="predicted"/>